<evidence type="ECO:0000256" key="5">
    <source>
        <dbReference type="ARBA" id="ARBA00023146"/>
    </source>
</evidence>
<keyword evidence="3" id="KW-0067">ATP-binding</keyword>
<dbReference type="PANTHER" id="PTHR22594">
    <property type="entry name" value="ASPARTYL/LYSYL-TRNA SYNTHETASE"/>
    <property type="match status" value="1"/>
</dbReference>
<protein>
    <submittedName>
        <fullName evidence="7">Class II aaRS and biotin synthetase</fullName>
    </submittedName>
</protein>
<evidence type="ECO:0000256" key="3">
    <source>
        <dbReference type="ARBA" id="ARBA00022840"/>
    </source>
</evidence>
<dbReference type="InterPro" id="IPR045864">
    <property type="entry name" value="aa-tRNA-synth_II/BPL/LPL"/>
</dbReference>
<dbReference type="Gene3D" id="3.30.930.10">
    <property type="entry name" value="Bira Bifunctional Protein, Domain 2"/>
    <property type="match status" value="1"/>
</dbReference>
<dbReference type="GO" id="GO:0005524">
    <property type="term" value="F:ATP binding"/>
    <property type="evidence" value="ECO:0007669"/>
    <property type="project" value="UniProtKB-KW"/>
</dbReference>
<dbReference type="AlphaFoldDB" id="A0AAD9HHM0"/>
<dbReference type="SUPFAM" id="SSF55681">
    <property type="entry name" value="Class II aaRS and biotin synthetases"/>
    <property type="match status" value="1"/>
</dbReference>
<dbReference type="InterPro" id="IPR006195">
    <property type="entry name" value="aa-tRNA-synth_II"/>
</dbReference>
<proteinExistence type="predicted"/>
<evidence type="ECO:0000259" key="6">
    <source>
        <dbReference type="PROSITE" id="PS50862"/>
    </source>
</evidence>
<comment type="caution">
    <text evidence="7">The sequence shown here is derived from an EMBL/GenBank/DDBJ whole genome shotgun (WGS) entry which is preliminary data.</text>
</comment>
<dbReference type="EMBL" id="MU842870">
    <property type="protein sequence ID" value="KAK2028998.1"/>
    <property type="molecule type" value="Genomic_DNA"/>
</dbReference>
<keyword evidence="2" id="KW-0547">Nucleotide-binding</keyword>
<evidence type="ECO:0000256" key="4">
    <source>
        <dbReference type="ARBA" id="ARBA00022917"/>
    </source>
</evidence>
<keyword evidence="8" id="KW-1185">Reference proteome</keyword>
<dbReference type="PANTHER" id="PTHR22594:SF34">
    <property type="entry name" value="ASPARAGINE--TRNA LIGASE, MITOCHONDRIAL-RELATED"/>
    <property type="match status" value="1"/>
</dbReference>
<dbReference type="GO" id="GO:0004812">
    <property type="term" value="F:aminoacyl-tRNA ligase activity"/>
    <property type="evidence" value="ECO:0007669"/>
    <property type="project" value="UniProtKB-KW"/>
</dbReference>
<keyword evidence="5" id="KW-0030">Aminoacyl-tRNA synthetase</keyword>
<dbReference type="Proteomes" id="UP001232148">
    <property type="component" value="Unassembled WGS sequence"/>
</dbReference>
<evidence type="ECO:0000313" key="8">
    <source>
        <dbReference type="Proteomes" id="UP001232148"/>
    </source>
</evidence>
<dbReference type="InterPro" id="IPR004364">
    <property type="entry name" value="Aa-tRNA-synt_II"/>
</dbReference>
<sequence length="331" mass="37701">MLHPDIRHAGPRILASQNTDVVLSHRHLYLRNPLIMALSLYRSQCLSAVHEWFKEHRFVEISAPLITPSILYEPSSAIHISNLKTTKPLFLSQCAGFYLEAAAHAHERVYNLGPSFRNESRTNRHLMEYWHIKAELCSGEIRDIMDLVEIFLRGIFKAMLEHTKKVTAMLGTEPADIPVPFARITYREALKLLRGKGHEISFGQNISKQAEDALTNHFGGPVWLMCKSRCLEPFPYRVYPDDEELTMTADLIASRGFGEICGVAEKSFTREEMLLRLKEKGKAEMHDVYGWVLQSRDFGMVPHTAFGMGFEMVLPCGSRQGHDSFSPNIRS</sequence>
<keyword evidence="1" id="KW-0436">Ligase</keyword>
<keyword evidence="4" id="KW-0648">Protein biosynthesis</keyword>
<dbReference type="PROSITE" id="PS50862">
    <property type="entry name" value="AA_TRNA_LIGASE_II"/>
    <property type="match status" value="1"/>
</dbReference>
<name>A0AAD9HHM0_9PEZI</name>
<evidence type="ECO:0000256" key="2">
    <source>
        <dbReference type="ARBA" id="ARBA00022741"/>
    </source>
</evidence>
<dbReference type="GO" id="GO:0006421">
    <property type="term" value="P:asparaginyl-tRNA aminoacylation"/>
    <property type="evidence" value="ECO:0007669"/>
    <property type="project" value="TreeGrafter"/>
</dbReference>
<dbReference type="Pfam" id="PF00152">
    <property type="entry name" value="tRNA-synt_2"/>
    <property type="match status" value="1"/>
</dbReference>
<evidence type="ECO:0000256" key="1">
    <source>
        <dbReference type="ARBA" id="ARBA00022598"/>
    </source>
</evidence>
<feature type="domain" description="Aminoacyl-transfer RNA synthetases class-II family profile" evidence="6">
    <location>
        <begin position="47"/>
        <end position="302"/>
    </location>
</feature>
<accession>A0AAD9HHM0</accession>
<reference evidence="7" key="1">
    <citation type="submission" date="2021-06" db="EMBL/GenBank/DDBJ databases">
        <title>Comparative genomics, transcriptomics and evolutionary studies reveal genomic signatures of adaptation to plant cell wall in hemibiotrophic fungi.</title>
        <authorList>
            <consortium name="DOE Joint Genome Institute"/>
            <person name="Baroncelli R."/>
            <person name="Diaz J.F."/>
            <person name="Benocci T."/>
            <person name="Peng M."/>
            <person name="Battaglia E."/>
            <person name="Haridas S."/>
            <person name="Andreopoulos W."/>
            <person name="Labutti K."/>
            <person name="Pangilinan J."/>
            <person name="Floch G.L."/>
            <person name="Makela M.R."/>
            <person name="Henrissat B."/>
            <person name="Grigoriev I.V."/>
            <person name="Crouch J.A."/>
            <person name="De Vries R.P."/>
            <person name="Sukno S.A."/>
            <person name="Thon M.R."/>
        </authorList>
    </citation>
    <scope>NUCLEOTIDE SEQUENCE</scope>
    <source>
        <strain evidence="7">MAFF235873</strain>
    </source>
</reference>
<evidence type="ECO:0000313" key="7">
    <source>
        <dbReference type="EMBL" id="KAK2028998.1"/>
    </source>
</evidence>
<gene>
    <name evidence="7" type="ORF">LX32DRAFT_379253</name>
</gene>
<organism evidence="7 8">
    <name type="scientific">Colletotrichum zoysiae</name>
    <dbReference type="NCBI Taxonomy" id="1216348"/>
    <lineage>
        <taxon>Eukaryota</taxon>
        <taxon>Fungi</taxon>
        <taxon>Dikarya</taxon>
        <taxon>Ascomycota</taxon>
        <taxon>Pezizomycotina</taxon>
        <taxon>Sordariomycetes</taxon>
        <taxon>Hypocreomycetidae</taxon>
        <taxon>Glomerellales</taxon>
        <taxon>Glomerellaceae</taxon>
        <taxon>Colletotrichum</taxon>
        <taxon>Colletotrichum graminicola species complex</taxon>
    </lineage>
</organism>